<evidence type="ECO:0000313" key="14">
    <source>
        <dbReference type="Proteomes" id="UP000297454"/>
    </source>
</evidence>
<dbReference type="InterPro" id="IPR006047">
    <property type="entry name" value="GH13_cat_dom"/>
</dbReference>
<comment type="catalytic activity">
    <reaction evidence="1 10">
        <text>Transfers a segment of a (1-&gt;4)-alpha-D-glucan chain to a primary hydroxy group in a similar glucan chain.</text>
        <dbReference type="EC" id="2.4.1.18"/>
    </reaction>
</comment>
<evidence type="ECO:0000256" key="1">
    <source>
        <dbReference type="ARBA" id="ARBA00000826"/>
    </source>
</evidence>
<dbReference type="InterPro" id="IPR044143">
    <property type="entry name" value="GlgB_N_E_set_prok"/>
</dbReference>
<dbReference type="Pfam" id="PF00128">
    <property type="entry name" value="Alpha-amylase"/>
    <property type="match status" value="1"/>
</dbReference>
<evidence type="ECO:0000256" key="9">
    <source>
        <dbReference type="ARBA" id="ARBA00023277"/>
    </source>
</evidence>
<dbReference type="InterPro" id="IPR013780">
    <property type="entry name" value="Glyco_hydro_b"/>
</dbReference>
<evidence type="ECO:0000256" key="5">
    <source>
        <dbReference type="ARBA" id="ARBA00022600"/>
    </source>
</evidence>
<dbReference type="GO" id="GO:0043169">
    <property type="term" value="F:cation binding"/>
    <property type="evidence" value="ECO:0007669"/>
    <property type="project" value="InterPro"/>
</dbReference>
<organism evidence="13 14">
    <name type="scientific">Helcococcus ovis</name>
    <dbReference type="NCBI Taxonomy" id="72026"/>
    <lineage>
        <taxon>Bacteria</taxon>
        <taxon>Bacillati</taxon>
        <taxon>Bacillota</taxon>
        <taxon>Tissierellia</taxon>
        <taxon>Tissierellales</taxon>
        <taxon>Peptoniphilaceae</taxon>
        <taxon>Helcococcus</taxon>
    </lineage>
</organism>
<keyword evidence="14" id="KW-1185">Reference proteome</keyword>
<evidence type="ECO:0000256" key="6">
    <source>
        <dbReference type="ARBA" id="ARBA00022676"/>
    </source>
</evidence>
<dbReference type="PANTHER" id="PTHR43651">
    <property type="entry name" value="1,4-ALPHA-GLUCAN-BRANCHING ENZYME"/>
    <property type="match status" value="1"/>
</dbReference>
<evidence type="ECO:0000256" key="4">
    <source>
        <dbReference type="ARBA" id="ARBA00009000"/>
    </source>
</evidence>
<dbReference type="NCBIfam" id="TIGR01515">
    <property type="entry name" value="branching_enzym"/>
    <property type="match status" value="1"/>
</dbReference>
<dbReference type="NCBIfam" id="NF003811">
    <property type="entry name" value="PRK05402.1"/>
    <property type="match status" value="1"/>
</dbReference>
<dbReference type="FunFam" id="3.20.20.80:FF:000003">
    <property type="entry name" value="1,4-alpha-glucan branching enzyme GlgB"/>
    <property type="match status" value="1"/>
</dbReference>
<evidence type="ECO:0000256" key="3">
    <source>
        <dbReference type="ARBA" id="ARBA00004964"/>
    </source>
</evidence>
<dbReference type="AlphaFoldDB" id="A0A4R9C1F6"/>
<dbReference type="SMART" id="SM00642">
    <property type="entry name" value="Aamy"/>
    <property type="match status" value="1"/>
</dbReference>
<dbReference type="InterPro" id="IPR006048">
    <property type="entry name" value="A-amylase/branching_C"/>
</dbReference>
<comment type="function">
    <text evidence="2 10">Catalyzes the formation of the alpha-1,6-glucosidic linkages in glycogen by scission of a 1,4-alpha-linked oligosaccharide from growing alpha-1,4-glucan chains and the subsequent attachment of the oligosaccharide to the alpha-1,6 position.</text>
</comment>
<dbReference type="PIRSF" id="PIRSF000463">
    <property type="entry name" value="GlgB"/>
    <property type="match status" value="1"/>
</dbReference>
<dbReference type="Pfam" id="PF02806">
    <property type="entry name" value="Alpha-amylase_C"/>
    <property type="match status" value="1"/>
</dbReference>
<feature type="active site" description="Proton donor" evidence="10 11">
    <location>
        <position position="366"/>
    </location>
</feature>
<dbReference type="InterPro" id="IPR037439">
    <property type="entry name" value="Branching_enzy"/>
</dbReference>
<dbReference type="InterPro" id="IPR014756">
    <property type="entry name" value="Ig_E-set"/>
</dbReference>
<comment type="subunit">
    <text evidence="10">Monomer.</text>
</comment>
<dbReference type="UniPathway" id="UPA00164"/>
<dbReference type="CDD" id="cd11322">
    <property type="entry name" value="AmyAc_Glg_BE"/>
    <property type="match status" value="1"/>
</dbReference>
<dbReference type="InterPro" id="IPR017853">
    <property type="entry name" value="GH"/>
</dbReference>
<dbReference type="RefSeq" id="WP_134744509.1">
    <property type="nucleotide sequence ID" value="NZ_CP119762.1"/>
</dbReference>
<keyword evidence="9 10" id="KW-0119">Carbohydrate metabolism</keyword>
<dbReference type="InterPro" id="IPR004193">
    <property type="entry name" value="Glyco_hydro_13_N"/>
</dbReference>
<keyword evidence="5 10" id="KW-0321">Glycogen metabolism</keyword>
<dbReference type="SUPFAM" id="SSF51011">
    <property type="entry name" value="Glycosyl hydrolase domain"/>
    <property type="match status" value="1"/>
</dbReference>
<dbReference type="GO" id="GO:0004553">
    <property type="term" value="F:hydrolase activity, hydrolyzing O-glycosyl compounds"/>
    <property type="evidence" value="ECO:0007669"/>
    <property type="project" value="InterPro"/>
</dbReference>
<evidence type="ECO:0000256" key="8">
    <source>
        <dbReference type="ARBA" id="ARBA00023056"/>
    </source>
</evidence>
<name>A0A4R9C1F6_9FIRM</name>
<dbReference type="Gene3D" id="2.60.40.1180">
    <property type="entry name" value="Golgi alpha-mannosidase II"/>
    <property type="match status" value="1"/>
</dbReference>
<dbReference type="Gene3D" id="3.20.20.80">
    <property type="entry name" value="Glycosidases"/>
    <property type="match status" value="1"/>
</dbReference>
<dbReference type="InterPro" id="IPR013783">
    <property type="entry name" value="Ig-like_fold"/>
</dbReference>
<dbReference type="Pfam" id="PF02922">
    <property type="entry name" value="CBM_48"/>
    <property type="match status" value="1"/>
</dbReference>
<dbReference type="NCBIfam" id="NF008967">
    <property type="entry name" value="PRK12313.1"/>
    <property type="match status" value="1"/>
</dbReference>
<dbReference type="Proteomes" id="UP000297454">
    <property type="component" value="Unassembled WGS sequence"/>
</dbReference>
<keyword evidence="6 10" id="KW-0328">Glycosyltransferase</keyword>
<dbReference type="GO" id="GO:0005829">
    <property type="term" value="C:cytosol"/>
    <property type="evidence" value="ECO:0007669"/>
    <property type="project" value="TreeGrafter"/>
</dbReference>
<reference evidence="13 14" key="1">
    <citation type="submission" date="2019-01" db="EMBL/GenBank/DDBJ databases">
        <title>Draft Genome Sequences of Helcococcus ovis Strains Isolated from the Uterus and Vagina of Dairy Cows with Metritis.</title>
        <authorList>
            <person name="Cunha F."/>
            <person name="Jeon S.J."/>
            <person name="Kutzer P."/>
            <person name="Galvao K.N."/>
        </authorList>
    </citation>
    <scope>NUCLEOTIDE SEQUENCE [LARGE SCALE GENOMIC DNA]</scope>
    <source>
        <strain evidence="13 14">KG-37</strain>
    </source>
</reference>
<gene>
    <name evidence="10 13" type="primary">glgB</name>
    <name evidence="13" type="ORF">EQF91_07440</name>
</gene>
<evidence type="ECO:0000256" key="11">
    <source>
        <dbReference type="PIRSR" id="PIRSR000463-1"/>
    </source>
</evidence>
<feature type="domain" description="Glycosyl hydrolase family 13 catalytic" evidence="12">
    <location>
        <begin position="159"/>
        <end position="516"/>
    </location>
</feature>
<evidence type="ECO:0000259" key="12">
    <source>
        <dbReference type="SMART" id="SM00642"/>
    </source>
</evidence>
<proteinExistence type="inferred from homology"/>
<dbReference type="PANTHER" id="PTHR43651:SF3">
    <property type="entry name" value="1,4-ALPHA-GLUCAN-BRANCHING ENZYME"/>
    <property type="match status" value="1"/>
</dbReference>
<evidence type="ECO:0000256" key="2">
    <source>
        <dbReference type="ARBA" id="ARBA00002953"/>
    </source>
</evidence>
<dbReference type="Gene3D" id="2.60.40.10">
    <property type="entry name" value="Immunoglobulins"/>
    <property type="match status" value="1"/>
</dbReference>
<comment type="pathway">
    <text evidence="3 10">Glycan biosynthesis; glycogen biosynthesis.</text>
</comment>
<evidence type="ECO:0000256" key="7">
    <source>
        <dbReference type="ARBA" id="ARBA00022679"/>
    </source>
</evidence>
<dbReference type="HAMAP" id="MF_00685">
    <property type="entry name" value="GlgB"/>
    <property type="match status" value="1"/>
</dbReference>
<dbReference type="EC" id="2.4.1.18" evidence="10"/>
<dbReference type="SUPFAM" id="SSF81296">
    <property type="entry name" value="E set domains"/>
    <property type="match status" value="1"/>
</dbReference>
<dbReference type="GO" id="GO:0003844">
    <property type="term" value="F:1,4-alpha-glucan branching enzyme activity"/>
    <property type="evidence" value="ECO:0007669"/>
    <property type="project" value="UniProtKB-UniRule"/>
</dbReference>
<sequence length="637" mass="75684">MAELYKNLYYRNDLDESIYLFNEGKNYESYEFMGCHKYKLKRKTMTSFTVYAPRAREVFLIGDFNDWNANNIPMKNINNSGIWNVCIENFYEYNNYKYRIITQDFREIEKSDPYAFYSEFRPATASKIYDINGYKWSDNKFMKNRMKKDHLHEAMSIYELHLGSWMRHFDNNYYSYDDLCKVLPDYVKNMGFTHVEIMPLTEYPFDGSWGYQVTGYFSITSRYGDPKGFMRLVDEFHKRGISVILDWVPVHFTRDAHGLSKFDGSEVFEKNDEYRSAVEGWGTLYFDFYKQQVKNFLISSALFLLKYFHIDGLRVDAVSAMLYLNYGGKNLVNEYGGHENLEAIEFVKELNSVVHLYHSDTIMIAEESTAFPNLTKPVYADGLGFDYKWNMGWMNDTLYYMEKDPAFRKYHHDKLTFSITYCFSENYILPFSHDEVVHLKKSMINKMPGDYDTKFRALRALYAYQYAHPGKKLMFMGDEIGTFEEWNENKELSWSVLNYEKHVQLQEFVKKLNQVYKDEKALHQIDDSYDGYNWIEFENADENIIAFERIDRENNKILCFFNFSPVYRHKYRYGVDHKGIYKIVLNSAHKNFGGEVQRNTPLYSIDYSIHGKPYSIDIDLPPYQALFVKLSKKQIGG</sequence>
<dbReference type="InterPro" id="IPR006407">
    <property type="entry name" value="GlgB"/>
</dbReference>
<accession>A0A4R9C1F6</accession>
<comment type="similarity">
    <text evidence="4 10">Belongs to the glycosyl hydrolase 13 family. GlgB subfamily.</text>
</comment>
<dbReference type="CDD" id="cd02855">
    <property type="entry name" value="E_set_GBE_prok_N"/>
    <property type="match status" value="1"/>
</dbReference>
<protein>
    <recommendedName>
        <fullName evidence="10">1,4-alpha-glucan branching enzyme GlgB</fullName>
        <ecNumber evidence="10">2.4.1.18</ecNumber>
    </recommendedName>
    <alternativeName>
        <fullName evidence="10">1,4-alpha-D-glucan:1,4-alpha-D-glucan 6-glucosyl-transferase</fullName>
    </alternativeName>
    <alternativeName>
        <fullName evidence="10">Alpha-(1-&gt;4)-glucan branching enzyme</fullName>
    </alternativeName>
    <alternativeName>
        <fullName evidence="10">Glycogen branching enzyme</fullName>
        <shortName evidence="10">BE</shortName>
    </alternativeName>
</protein>
<evidence type="ECO:0000313" key="13">
    <source>
        <dbReference type="EMBL" id="TFF64633.1"/>
    </source>
</evidence>
<feature type="active site" description="Nucleophile" evidence="10 11">
    <location>
        <position position="316"/>
    </location>
</feature>
<keyword evidence="8 10" id="KW-0320">Glycogen biosynthesis</keyword>
<evidence type="ECO:0000256" key="10">
    <source>
        <dbReference type="HAMAP-Rule" id="MF_00685"/>
    </source>
</evidence>
<dbReference type="EMBL" id="SCFR01000032">
    <property type="protein sequence ID" value="TFF64633.1"/>
    <property type="molecule type" value="Genomic_DNA"/>
</dbReference>
<keyword evidence="7 10" id="KW-0808">Transferase</keyword>
<comment type="caution">
    <text evidence="13">The sequence shown here is derived from an EMBL/GenBank/DDBJ whole genome shotgun (WGS) entry which is preliminary data.</text>
</comment>
<dbReference type="GO" id="GO:0005978">
    <property type="term" value="P:glycogen biosynthetic process"/>
    <property type="evidence" value="ECO:0007669"/>
    <property type="project" value="UniProtKB-UniRule"/>
</dbReference>
<dbReference type="SUPFAM" id="SSF51445">
    <property type="entry name" value="(Trans)glycosidases"/>
    <property type="match status" value="1"/>
</dbReference>